<reference evidence="1 2" key="1">
    <citation type="submission" date="2019-12" db="EMBL/GenBank/DDBJ databases">
        <authorList>
            <person name="Xu J."/>
        </authorList>
    </citation>
    <scope>NUCLEOTIDE SEQUENCE [LARGE SCALE GENOMIC DNA]</scope>
    <source>
        <strain evidence="1 2">HX-5-24</strain>
    </source>
</reference>
<dbReference type="GO" id="GO:0008168">
    <property type="term" value="F:methyltransferase activity"/>
    <property type="evidence" value="ECO:0007669"/>
    <property type="project" value="UniProtKB-KW"/>
</dbReference>
<sequence length="213" mass="24462">MFAKLMRFLRGSRFDSSATYWERRYRSGGNSGAGSYSILAEFKAEVLNAFVREHDVRSVIEFGCGDGNQLTLAQYPAYIGYDVSQRAVDICRSKFAADATKSFERVDAYDGRKADLALSLDVIFHLVEDAVFDAYMRRLFDAGGRFIGIYASNDDRPQLPDSPHVRHRRFTDWIDANAREWTLERHVPNRYPDTGDNRVSSFADFYFYRRVAA</sequence>
<proteinExistence type="predicted"/>
<dbReference type="AlphaFoldDB" id="A0A7C9LMD2"/>
<dbReference type="SUPFAM" id="SSF53335">
    <property type="entry name" value="S-adenosyl-L-methionine-dependent methyltransferases"/>
    <property type="match status" value="1"/>
</dbReference>
<dbReference type="Pfam" id="PF13489">
    <property type="entry name" value="Methyltransf_23"/>
    <property type="match status" value="1"/>
</dbReference>
<organism evidence="1 2">
    <name type="scientific">Noviluteimonas gilva</name>
    <dbReference type="NCBI Taxonomy" id="2682097"/>
    <lineage>
        <taxon>Bacteria</taxon>
        <taxon>Pseudomonadati</taxon>
        <taxon>Pseudomonadota</taxon>
        <taxon>Gammaproteobacteria</taxon>
        <taxon>Lysobacterales</taxon>
        <taxon>Lysobacteraceae</taxon>
        <taxon>Noviluteimonas</taxon>
    </lineage>
</organism>
<evidence type="ECO:0000313" key="1">
    <source>
        <dbReference type="EMBL" id="MUV13823.1"/>
    </source>
</evidence>
<keyword evidence="1" id="KW-0808">Transferase</keyword>
<keyword evidence="1" id="KW-0489">Methyltransferase</keyword>
<dbReference type="RefSeq" id="WP_156641053.1">
    <property type="nucleotide sequence ID" value="NZ_WOXT01000001.1"/>
</dbReference>
<dbReference type="Proteomes" id="UP000479692">
    <property type="component" value="Unassembled WGS sequence"/>
</dbReference>
<dbReference type="Gene3D" id="3.40.50.150">
    <property type="entry name" value="Vaccinia Virus protein VP39"/>
    <property type="match status" value="1"/>
</dbReference>
<comment type="caution">
    <text evidence="1">The sequence shown here is derived from an EMBL/GenBank/DDBJ whole genome shotgun (WGS) entry which is preliminary data.</text>
</comment>
<dbReference type="EMBL" id="WOXT01000001">
    <property type="protein sequence ID" value="MUV13823.1"/>
    <property type="molecule type" value="Genomic_DNA"/>
</dbReference>
<protein>
    <submittedName>
        <fullName evidence="1">Methyltransferase domain-containing protein</fullName>
    </submittedName>
</protein>
<keyword evidence="2" id="KW-1185">Reference proteome</keyword>
<name>A0A7C9LMD2_9GAMM</name>
<dbReference type="InterPro" id="IPR029063">
    <property type="entry name" value="SAM-dependent_MTases_sf"/>
</dbReference>
<dbReference type="GO" id="GO:0032259">
    <property type="term" value="P:methylation"/>
    <property type="evidence" value="ECO:0007669"/>
    <property type="project" value="UniProtKB-KW"/>
</dbReference>
<evidence type="ECO:0000313" key="2">
    <source>
        <dbReference type="Proteomes" id="UP000479692"/>
    </source>
</evidence>
<gene>
    <name evidence="1" type="ORF">GN331_06320</name>
</gene>
<dbReference type="CDD" id="cd02440">
    <property type="entry name" value="AdoMet_MTases"/>
    <property type="match status" value="1"/>
</dbReference>
<accession>A0A7C9LMD2</accession>